<dbReference type="Gene3D" id="1.10.10.10">
    <property type="entry name" value="Winged helix-like DNA-binding domain superfamily/Winged helix DNA-binding domain"/>
    <property type="match status" value="1"/>
</dbReference>
<dbReference type="SUPFAM" id="SSF88659">
    <property type="entry name" value="Sigma3 and sigma4 domains of RNA polymerase sigma factors"/>
    <property type="match status" value="1"/>
</dbReference>
<dbReference type="InterPro" id="IPR013249">
    <property type="entry name" value="RNA_pol_sigma70_r4_t2"/>
</dbReference>
<dbReference type="SUPFAM" id="SSF88946">
    <property type="entry name" value="Sigma2 domain of RNA polymerase sigma factors"/>
    <property type="match status" value="1"/>
</dbReference>
<comment type="similarity">
    <text evidence="1">Belongs to the sigma-70 factor family. ECF subfamily.</text>
</comment>
<dbReference type="Gene3D" id="1.10.1740.10">
    <property type="match status" value="1"/>
</dbReference>
<dbReference type="GO" id="GO:0003677">
    <property type="term" value="F:DNA binding"/>
    <property type="evidence" value="ECO:0007669"/>
    <property type="project" value="InterPro"/>
</dbReference>
<dbReference type="InterPro" id="IPR036388">
    <property type="entry name" value="WH-like_DNA-bd_sf"/>
</dbReference>
<evidence type="ECO:0000259" key="6">
    <source>
        <dbReference type="Pfam" id="PF08281"/>
    </source>
</evidence>
<sequence>MCIVVINRLHVDALSNEQLWDALKQDDQGAFAELYQRLHATLYSYGYKVAANATLVEDAIQDLFVDVWRMRHSSSSANSVKFYLFRSLRRKLHLLSEKEHWSETPSAQVDITSVDNSAEQLMIGQEQESQLIQRLTYALAQLPQRQQEVVTLRFYQNFKTSEIAQIMGITEKSVRNTLQKALLNLREQAPYLAPLLGLLLFWLLA</sequence>
<dbReference type="InterPro" id="IPR007627">
    <property type="entry name" value="RNA_pol_sigma70_r2"/>
</dbReference>
<dbReference type="EMBL" id="WPIN01000001">
    <property type="protein sequence ID" value="MVM29007.1"/>
    <property type="molecule type" value="Genomic_DNA"/>
</dbReference>
<dbReference type="InterPro" id="IPR013325">
    <property type="entry name" value="RNA_pol_sigma_r2"/>
</dbReference>
<dbReference type="Proteomes" id="UP000436006">
    <property type="component" value="Unassembled WGS sequence"/>
</dbReference>
<feature type="domain" description="RNA polymerase sigma-70 region 2" evidence="5">
    <location>
        <begin position="34"/>
        <end position="92"/>
    </location>
</feature>
<dbReference type="PANTHER" id="PTHR43133">
    <property type="entry name" value="RNA POLYMERASE ECF-TYPE SIGMA FACTO"/>
    <property type="match status" value="1"/>
</dbReference>
<evidence type="ECO:0000256" key="4">
    <source>
        <dbReference type="ARBA" id="ARBA00023163"/>
    </source>
</evidence>
<evidence type="ECO:0000259" key="5">
    <source>
        <dbReference type="Pfam" id="PF04542"/>
    </source>
</evidence>
<dbReference type="AlphaFoldDB" id="A0A7K1S5A3"/>
<name>A0A7K1S5A3_9BACT</name>
<dbReference type="GO" id="GO:0006352">
    <property type="term" value="P:DNA-templated transcription initiation"/>
    <property type="evidence" value="ECO:0007669"/>
    <property type="project" value="InterPro"/>
</dbReference>
<dbReference type="InterPro" id="IPR013324">
    <property type="entry name" value="RNA_pol_sigma_r3/r4-like"/>
</dbReference>
<dbReference type="InterPro" id="IPR039425">
    <property type="entry name" value="RNA_pol_sigma-70-like"/>
</dbReference>
<keyword evidence="3" id="KW-0731">Sigma factor</keyword>
<evidence type="ECO:0000256" key="3">
    <source>
        <dbReference type="ARBA" id="ARBA00023082"/>
    </source>
</evidence>
<dbReference type="GO" id="GO:0016987">
    <property type="term" value="F:sigma factor activity"/>
    <property type="evidence" value="ECO:0007669"/>
    <property type="project" value="UniProtKB-KW"/>
</dbReference>
<evidence type="ECO:0000313" key="7">
    <source>
        <dbReference type="EMBL" id="MVM29007.1"/>
    </source>
</evidence>
<protein>
    <submittedName>
        <fullName evidence="7">Sigma-70 family RNA polymerase sigma factor</fullName>
    </submittedName>
</protein>
<keyword evidence="2" id="KW-0805">Transcription regulation</keyword>
<organism evidence="7 8">
    <name type="scientific">Spirosoma arboris</name>
    <dbReference type="NCBI Taxonomy" id="2682092"/>
    <lineage>
        <taxon>Bacteria</taxon>
        <taxon>Pseudomonadati</taxon>
        <taxon>Bacteroidota</taxon>
        <taxon>Cytophagia</taxon>
        <taxon>Cytophagales</taxon>
        <taxon>Cytophagaceae</taxon>
        <taxon>Spirosoma</taxon>
    </lineage>
</organism>
<evidence type="ECO:0000256" key="1">
    <source>
        <dbReference type="ARBA" id="ARBA00010641"/>
    </source>
</evidence>
<comment type="caution">
    <text evidence="7">The sequence shown here is derived from an EMBL/GenBank/DDBJ whole genome shotgun (WGS) entry which is preliminary data.</text>
</comment>
<dbReference type="InterPro" id="IPR014284">
    <property type="entry name" value="RNA_pol_sigma-70_dom"/>
</dbReference>
<proteinExistence type="inferred from homology"/>
<gene>
    <name evidence="7" type="ORF">GO755_03100</name>
</gene>
<reference evidence="7 8" key="1">
    <citation type="submission" date="2019-12" db="EMBL/GenBank/DDBJ databases">
        <title>Spirosoma sp. HMF4905 genome sequencing and assembly.</title>
        <authorList>
            <person name="Kang H."/>
            <person name="Cha I."/>
            <person name="Kim H."/>
            <person name="Joh K."/>
        </authorList>
    </citation>
    <scope>NUCLEOTIDE SEQUENCE [LARGE SCALE GENOMIC DNA]</scope>
    <source>
        <strain evidence="7 8">HMF4905</strain>
    </source>
</reference>
<dbReference type="Pfam" id="PF04542">
    <property type="entry name" value="Sigma70_r2"/>
    <property type="match status" value="1"/>
</dbReference>
<dbReference type="CDD" id="cd06171">
    <property type="entry name" value="Sigma70_r4"/>
    <property type="match status" value="1"/>
</dbReference>
<keyword evidence="8" id="KW-1185">Reference proteome</keyword>
<accession>A0A7K1S5A3</accession>
<dbReference type="Pfam" id="PF08281">
    <property type="entry name" value="Sigma70_r4_2"/>
    <property type="match status" value="1"/>
</dbReference>
<feature type="domain" description="RNA polymerase sigma factor 70 region 4 type 2" evidence="6">
    <location>
        <begin position="133"/>
        <end position="184"/>
    </location>
</feature>
<dbReference type="PANTHER" id="PTHR43133:SF46">
    <property type="entry name" value="RNA POLYMERASE SIGMA-70 FACTOR ECF SUBFAMILY"/>
    <property type="match status" value="1"/>
</dbReference>
<evidence type="ECO:0000256" key="2">
    <source>
        <dbReference type="ARBA" id="ARBA00023015"/>
    </source>
</evidence>
<evidence type="ECO:0000313" key="8">
    <source>
        <dbReference type="Proteomes" id="UP000436006"/>
    </source>
</evidence>
<dbReference type="NCBIfam" id="TIGR02937">
    <property type="entry name" value="sigma70-ECF"/>
    <property type="match status" value="1"/>
</dbReference>
<keyword evidence="4" id="KW-0804">Transcription</keyword>